<evidence type="ECO:0000256" key="7">
    <source>
        <dbReference type="ARBA" id="ARBA00023288"/>
    </source>
</evidence>
<keyword evidence="7" id="KW-0449">Lipoprotein</keyword>
<dbReference type="GO" id="GO:0016020">
    <property type="term" value="C:membrane"/>
    <property type="evidence" value="ECO:0007669"/>
    <property type="project" value="UniProtKB-SubCell"/>
</dbReference>
<feature type="domain" description="Spore germination GerAC-like C-terminal" evidence="8">
    <location>
        <begin position="223"/>
        <end position="375"/>
    </location>
</feature>
<proteinExistence type="inferred from homology"/>
<dbReference type="NCBIfam" id="TIGR02887">
    <property type="entry name" value="spore_ger_x_C"/>
    <property type="match status" value="1"/>
</dbReference>
<dbReference type="InterPro" id="IPR038501">
    <property type="entry name" value="Spore_GerAC_C_sf"/>
</dbReference>
<evidence type="ECO:0000259" key="9">
    <source>
        <dbReference type="Pfam" id="PF25198"/>
    </source>
</evidence>
<evidence type="ECO:0000256" key="1">
    <source>
        <dbReference type="ARBA" id="ARBA00004635"/>
    </source>
</evidence>
<evidence type="ECO:0000256" key="3">
    <source>
        <dbReference type="ARBA" id="ARBA00022544"/>
    </source>
</evidence>
<evidence type="ECO:0000259" key="8">
    <source>
        <dbReference type="Pfam" id="PF05504"/>
    </source>
</evidence>
<dbReference type="OrthoDB" id="2569624at2"/>
<evidence type="ECO:0000313" key="10">
    <source>
        <dbReference type="EMBL" id="SDL94693.1"/>
    </source>
</evidence>
<evidence type="ECO:0000256" key="2">
    <source>
        <dbReference type="ARBA" id="ARBA00007886"/>
    </source>
</evidence>
<dbReference type="STRING" id="482461.SAMN05216244_1319"/>
<protein>
    <submittedName>
        <fullName evidence="10">Germination protein, Ger(X)C family</fullName>
    </submittedName>
</protein>
<dbReference type="PANTHER" id="PTHR35789">
    <property type="entry name" value="SPORE GERMINATION PROTEIN B3"/>
    <property type="match status" value="1"/>
</dbReference>
<dbReference type="Proteomes" id="UP000182347">
    <property type="component" value="Unassembled WGS sequence"/>
</dbReference>
<dbReference type="AlphaFoldDB" id="A0A1G9P812"/>
<reference evidence="11" key="1">
    <citation type="submission" date="2016-10" db="EMBL/GenBank/DDBJ databases">
        <authorList>
            <person name="Varghese N."/>
            <person name="Submissions S."/>
        </authorList>
    </citation>
    <scope>NUCLEOTIDE SEQUENCE [LARGE SCALE GENOMIC DNA]</scope>
    <source>
        <strain evidence="11">CGMCC 1.6199</strain>
    </source>
</reference>
<accession>A0A1G9P812</accession>
<dbReference type="InterPro" id="IPR057336">
    <property type="entry name" value="GerAC_N"/>
</dbReference>
<dbReference type="PANTHER" id="PTHR35789:SF1">
    <property type="entry name" value="SPORE GERMINATION PROTEIN B3"/>
    <property type="match status" value="1"/>
</dbReference>
<dbReference type="EMBL" id="FNHF01000001">
    <property type="protein sequence ID" value="SDL94693.1"/>
    <property type="molecule type" value="Genomic_DNA"/>
</dbReference>
<dbReference type="Pfam" id="PF05504">
    <property type="entry name" value="Spore_GerAC"/>
    <property type="match status" value="1"/>
</dbReference>
<evidence type="ECO:0000256" key="4">
    <source>
        <dbReference type="ARBA" id="ARBA00022729"/>
    </source>
</evidence>
<evidence type="ECO:0000256" key="5">
    <source>
        <dbReference type="ARBA" id="ARBA00023136"/>
    </source>
</evidence>
<dbReference type="GO" id="GO:0009847">
    <property type="term" value="P:spore germination"/>
    <property type="evidence" value="ECO:0007669"/>
    <property type="project" value="InterPro"/>
</dbReference>
<gene>
    <name evidence="10" type="ORF">SAMN05216244_1319</name>
</gene>
<keyword evidence="3" id="KW-0309">Germination</keyword>
<comment type="similarity">
    <text evidence="2">Belongs to the GerABKC lipoprotein family.</text>
</comment>
<dbReference type="PROSITE" id="PS51257">
    <property type="entry name" value="PROKAR_LIPOPROTEIN"/>
    <property type="match status" value="1"/>
</dbReference>
<dbReference type="RefSeq" id="WP_074597995.1">
    <property type="nucleotide sequence ID" value="NZ_FNHF01000001.1"/>
</dbReference>
<keyword evidence="4" id="KW-0732">Signal</keyword>
<dbReference type="InterPro" id="IPR046953">
    <property type="entry name" value="Spore_GerAC-like_C"/>
</dbReference>
<comment type="subcellular location">
    <subcellularLocation>
        <location evidence="1">Membrane</location>
        <topology evidence="1">Lipid-anchor</topology>
    </subcellularLocation>
</comment>
<dbReference type="InterPro" id="IPR008844">
    <property type="entry name" value="Spore_GerAC-like"/>
</dbReference>
<evidence type="ECO:0000256" key="6">
    <source>
        <dbReference type="ARBA" id="ARBA00023139"/>
    </source>
</evidence>
<feature type="domain" description="Spore germination protein N-terminal" evidence="9">
    <location>
        <begin position="24"/>
        <end position="196"/>
    </location>
</feature>
<keyword evidence="5" id="KW-0472">Membrane</keyword>
<dbReference type="Gene3D" id="3.30.300.210">
    <property type="entry name" value="Nutrient germinant receptor protein C, domain 3"/>
    <property type="match status" value="1"/>
</dbReference>
<keyword evidence="6" id="KW-0564">Palmitate</keyword>
<organism evidence="10 11">
    <name type="scientific">Sediminibacillus halophilus</name>
    <dbReference type="NCBI Taxonomy" id="482461"/>
    <lineage>
        <taxon>Bacteria</taxon>
        <taxon>Bacillati</taxon>
        <taxon>Bacillota</taxon>
        <taxon>Bacilli</taxon>
        <taxon>Bacillales</taxon>
        <taxon>Bacillaceae</taxon>
        <taxon>Sediminibacillus</taxon>
    </lineage>
</organism>
<evidence type="ECO:0000313" key="11">
    <source>
        <dbReference type="Proteomes" id="UP000182347"/>
    </source>
</evidence>
<sequence>MLQTKVKKGILIFFCLLVLTGCWDRNEISNVNFLMGMALDITDEEKLRVTFHWALPEQFSTEGSQSTGSQENTTYSIEADSLGQAMAKLTEISPRTPIYSHMELILIGEGVANKGIKDVITTIDREFEIRRTVNVITAKGKAEDLLRSKIPFESNPASGVKNILNMANRSSTYRPVNLNELFVHQSDPDVLAYTPMANMVMNDSLNKSDASGQNTWVQVNKMAFYDQYKLETELTETEAKAWMYFLGKIEKRTILEIPTEKGNLITSSITQSSTPTIKVNGSSPKVHYRIKEEISVIDSPAEMSISEMEKATANHIKTLTTEMIRKMQEENQDVLFLRRGLREKYPETWNRIKRDWMEIYPKMNIEVEVDVKIQHENALRKEAPNRIPN</sequence>
<dbReference type="Pfam" id="PF25198">
    <property type="entry name" value="Spore_GerAC_N"/>
    <property type="match status" value="1"/>
</dbReference>
<keyword evidence="11" id="KW-1185">Reference proteome</keyword>
<name>A0A1G9P812_9BACI</name>